<evidence type="ECO:0000313" key="1">
    <source>
        <dbReference type="EMBL" id="EPY25707.1"/>
    </source>
</evidence>
<dbReference type="GO" id="GO:0003723">
    <property type="term" value="F:RNA binding"/>
    <property type="evidence" value="ECO:0007669"/>
    <property type="project" value="TreeGrafter"/>
</dbReference>
<keyword evidence="1" id="KW-0689">Ribosomal protein</keyword>
<dbReference type="Gene3D" id="1.10.15.30">
    <property type="match status" value="1"/>
</dbReference>
<dbReference type="InterPro" id="IPR036919">
    <property type="entry name" value="Ribo_uL30_ferredoxin-like_sf"/>
</dbReference>
<dbReference type="PANTHER" id="PTHR11524:SF40">
    <property type="entry name" value="RIBOSOMAL PROTEIN L7, PUTATIVE-RELATED"/>
    <property type="match status" value="1"/>
</dbReference>
<comment type="caution">
    <text evidence="1">The sequence shown here is derived from an EMBL/GenBank/DDBJ whole genome shotgun (WGS) entry which is preliminary data.</text>
</comment>
<dbReference type="OrthoDB" id="28644at2759"/>
<keyword evidence="2" id="KW-1185">Reference proteome</keyword>
<name>S9U4L0_9TRYP</name>
<dbReference type="InterPro" id="IPR039699">
    <property type="entry name" value="Ribosomal_uL30"/>
</dbReference>
<dbReference type="SUPFAM" id="SSF55129">
    <property type="entry name" value="Ribosomal protein L30p/L7e"/>
    <property type="match status" value="1"/>
</dbReference>
<dbReference type="AlphaFoldDB" id="S9U4L0"/>
<dbReference type="Proteomes" id="UP000015354">
    <property type="component" value="Unassembled WGS sequence"/>
</dbReference>
<sequence>MSTKKFITAQTLLKHAERKIHQGRRFQKIGERADGRRLEADPETLRASLKDSKVVLIVRAKGKQIPPEVAAAFKALGLSKIYSARLLCLTTRTDKLVKQLTPFSIVGHPDKAQLEALLRTRGALYNEADHTRRVISGNLILEQTLGDFNVLCIEDLVEVIHTRGEGVEEVLRHVAPFDFHPPRQLFFERHRSAHQKMEQVNEESFTAYLAQQLKQTAKRARREEKKTTA</sequence>
<organism evidence="1 2">
    <name type="scientific">Strigomonas culicis</name>
    <dbReference type="NCBI Taxonomy" id="28005"/>
    <lineage>
        <taxon>Eukaryota</taxon>
        <taxon>Discoba</taxon>
        <taxon>Euglenozoa</taxon>
        <taxon>Kinetoplastea</taxon>
        <taxon>Metakinetoplastina</taxon>
        <taxon>Trypanosomatida</taxon>
        <taxon>Trypanosomatidae</taxon>
        <taxon>Strigomonadinae</taxon>
        <taxon>Strigomonas</taxon>
    </lineage>
</organism>
<dbReference type="GO" id="GO:0022625">
    <property type="term" value="C:cytosolic large ribosomal subunit"/>
    <property type="evidence" value="ECO:0007669"/>
    <property type="project" value="TreeGrafter"/>
</dbReference>
<reference evidence="1 2" key="1">
    <citation type="journal article" date="2013" name="PLoS ONE">
        <title>Predicting the Proteins of Angomonas deanei, Strigomonas culicis and Their Respective Endosymbionts Reveals New Aspects of the Trypanosomatidae Family.</title>
        <authorList>
            <person name="Motta M.C."/>
            <person name="Martins A.C."/>
            <person name="de Souza S.S."/>
            <person name="Catta-Preta C.M."/>
            <person name="Silva R."/>
            <person name="Klein C.C."/>
            <person name="de Almeida L.G."/>
            <person name="de Lima Cunha O."/>
            <person name="Ciapina L.P."/>
            <person name="Brocchi M."/>
            <person name="Colabardini A.C."/>
            <person name="de Araujo Lima B."/>
            <person name="Machado C.R."/>
            <person name="de Almeida Soares C.M."/>
            <person name="Probst C.M."/>
            <person name="de Menezes C.B."/>
            <person name="Thompson C.E."/>
            <person name="Bartholomeu D.C."/>
            <person name="Gradia D.F."/>
            <person name="Pavoni D.P."/>
            <person name="Grisard E.C."/>
            <person name="Fantinatti-Garboggini F."/>
            <person name="Marchini F.K."/>
            <person name="Rodrigues-Luiz G.F."/>
            <person name="Wagner G."/>
            <person name="Goldman G.H."/>
            <person name="Fietto J.L."/>
            <person name="Elias M.C."/>
            <person name="Goldman M.H."/>
            <person name="Sagot M.F."/>
            <person name="Pereira M."/>
            <person name="Stoco P.H."/>
            <person name="de Mendonca-Neto R.P."/>
            <person name="Teixeira S.M."/>
            <person name="Maciel T.E."/>
            <person name="de Oliveira Mendes T.A."/>
            <person name="Urmenyi T.P."/>
            <person name="de Souza W."/>
            <person name="Schenkman S."/>
            <person name="de Vasconcelos A.T."/>
        </authorList>
    </citation>
    <scope>NUCLEOTIDE SEQUENCE [LARGE SCALE GENOMIC DNA]</scope>
</reference>
<protein>
    <submittedName>
        <fullName evidence="1">Large subunit ribosomal protein L7e</fullName>
    </submittedName>
</protein>
<gene>
    <name evidence="1" type="ORF">STCU_06536</name>
</gene>
<proteinExistence type="predicted"/>
<accession>S9U4L0</accession>
<dbReference type="GO" id="GO:0000463">
    <property type="term" value="P:maturation of LSU-rRNA from tricistronic rRNA transcript (SSU-rRNA, 5.8S rRNA, LSU-rRNA)"/>
    <property type="evidence" value="ECO:0007669"/>
    <property type="project" value="TreeGrafter"/>
</dbReference>
<keyword evidence="1" id="KW-0687">Ribonucleoprotein</keyword>
<dbReference type="PANTHER" id="PTHR11524">
    <property type="entry name" value="60S RIBOSOMAL PROTEIN L7"/>
    <property type="match status" value="1"/>
</dbReference>
<evidence type="ECO:0000313" key="2">
    <source>
        <dbReference type="Proteomes" id="UP000015354"/>
    </source>
</evidence>
<dbReference type="GO" id="GO:0003735">
    <property type="term" value="F:structural constituent of ribosome"/>
    <property type="evidence" value="ECO:0007669"/>
    <property type="project" value="TreeGrafter"/>
</dbReference>
<dbReference type="EMBL" id="ATMH01006536">
    <property type="protein sequence ID" value="EPY25707.1"/>
    <property type="molecule type" value="Genomic_DNA"/>
</dbReference>
<dbReference type="Gene3D" id="3.30.1390.20">
    <property type="entry name" value="Ribosomal protein L30, ferredoxin-like fold domain"/>
    <property type="match status" value="1"/>
</dbReference>